<organism evidence="7 8">
    <name type="scientific">Thecamonas trahens ATCC 50062</name>
    <dbReference type="NCBI Taxonomy" id="461836"/>
    <lineage>
        <taxon>Eukaryota</taxon>
        <taxon>Apusozoa</taxon>
        <taxon>Apusomonadida</taxon>
        <taxon>Apusomonadidae</taxon>
        <taxon>Thecamonas</taxon>
    </lineage>
</organism>
<dbReference type="PROSITE" id="PS51559">
    <property type="entry name" value="SAM_RMT2"/>
    <property type="match status" value="1"/>
</dbReference>
<evidence type="ECO:0000256" key="5">
    <source>
        <dbReference type="SAM" id="MobiDB-lite"/>
    </source>
</evidence>
<dbReference type="InterPro" id="IPR029063">
    <property type="entry name" value="SAM-dependent_MTases_sf"/>
</dbReference>
<reference evidence="7 8" key="1">
    <citation type="submission" date="2010-05" db="EMBL/GenBank/DDBJ databases">
        <title>The Genome Sequence of Thecamonas trahens ATCC 50062.</title>
        <authorList>
            <consortium name="The Broad Institute Genome Sequencing Platform"/>
            <person name="Russ C."/>
            <person name="Cuomo C."/>
            <person name="Shea T."/>
            <person name="Young S.K."/>
            <person name="Zeng Q."/>
            <person name="Koehrsen M."/>
            <person name="Haas B."/>
            <person name="Borodovsky M."/>
            <person name="Guigo R."/>
            <person name="Alvarado L."/>
            <person name="Berlin A."/>
            <person name="Bochicchio J."/>
            <person name="Borenstein D."/>
            <person name="Chapman S."/>
            <person name="Chen Z."/>
            <person name="Freedman E."/>
            <person name="Gellesch M."/>
            <person name="Goldberg J."/>
            <person name="Griggs A."/>
            <person name="Gujja S."/>
            <person name="Heilman E."/>
            <person name="Heiman D."/>
            <person name="Hepburn T."/>
            <person name="Howarth C."/>
            <person name="Jen D."/>
            <person name="Larson L."/>
            <person name="Mehta T."/>
            <person name="Park D."/>
            <person name="Pearson M."/>
            <person name="Roberts A."/>
            <person name="Saif S."/>
            <person name="Shenoy N."/>
            <person name="Sisk P."/>
            <person name="Stolte C."/>
            <person name="Sykes S."/>
            <person name="Thomson T."/>
            <person name="Walk T."/>
            <person name="White J."/>
            <person name="Yandava C."/>
            <person name="Burger G."/>
            <person name="Gray M.W."/>
            <person name="Holland P.W.H."/>
            <person name="King N."/>
            <person name="Lang F.B.F."/>
            <person name="Roger A.J."/>
            <person name="Ruiz-Trillo I."/>
            <person name="Lander E."/>
            <person name="Nusbaum C."/>
        </authorList>
    </citation>
    <scope>NUCLEOTIDE SEQUENCE [LARGE SCALE GENOMIC DNA]</scope>
    <source>
        <strain evidence="7 8">ATCC 50062</strain>
    </source>
</reference>
<dbReference type="eggNOG" id="KOG1709">
    <property type="taxonomic scope" value="Eukaryota"/>
</dbReference>
<evidence type="ECO:0000259" key="6">
    <source>
        <dbReference type="PROSITE" id="PS51559"/>
    </source>
</evidence>
<dbReference type="OrthoDB" id="19014at2759"/>
<dbReference type="GO" id="GO:0006601">
    <property type="term" value="P:creatine biosynthetic process"/>
    <property type="evidence" value="ECO:0007669"/>
    <property type="project" value="TreeGrafter"/>
</dbReference>
<gene>
    <name evidence="7" type="ORF">AMSG_03670</name>
</gene>
<dbReference type="GO" id="GO:0005634">
    <property type="term" value="C:nucleus"/>
    <property type="evidence" value="ECO:0007669"/>
    <property type="project" value="TreeGrafter"/>
</dbReference>
<dbReference type="InterPro" id="IPR002110">
    <property type="entry name" value="Ankyrin_rpt"/>
</dbReference>
<accession>A0A0L0D594</accession>
<dbReference type="InterPro" id="IPR036770">
    <property type="entry name" value="Ankyrin_rpt-contain_sf"/>
</dbReference>
<dbReference type="GO" id="GO:0030731">
    <property type="term" value="F:guanidinoacetate N-methyltransferase activity"/>
    <property type="evidence" value="ECO:0007669"/>
    <property type="project" value="TreeGrafter"/>
</dbReference>
<evidence type="ECO:0000313" key="7">
    <source>
        <dbReference type="EMBL" id="KNC47241.1"/>
    </source>
</evidence>
<feature type="region of interest" description="Disordered" evidence="5">
    <location>
        <begin position="121"/>
        <end position="147"/>
    </location>
</feature>
<protein>
    <submittedName>
        <fullName evidence="7">Arginine N-methyltransferase 2</fullName>
    </submittedName>
</protein>
<dbReference type="RefSeq" id="XP_013759584.1">
    <property type="nucleotide sequence ID" value="XM_013904130.1"/>
</dbReference>
<dbReference type="OMA" id="YWVVDNY"/>
<dbReference type="GeneID" id="25563254"/>
<dbReference type="STRING" id="461836.A0A0L0D594"/>
<evidence type="ECO:0000256" key="2">
    <source>
        <dbReference type="ARBA" id="ARBA00022679"/>
    </source>
</evidence>
<dbReference type="Proteomes" id="UP000054408">
    <property type="component" value="Unassembled WGS sequence"/>
</dbReference>
<dbReference type="SUPFAM" id="SSF48403">
    <property type="entry name" value="Ankyrin repeat"/>
    <property type="match status" value="1"/>
</dbReference>
<dbReference type="Gene3D" id="3.40.50.150">
    <property type="entry name" value="Vaccinia Virus protein VP39"/>
    <property type="match status" value="1"/>
</dbReference>
<sequence length="364" mass="39634">MASTATSTATEAELKAEYTPLMHAIEDGKNEEALKLIADRADVRDQESVRGLSPLMLAAGSGNLDVVSALLLAGAPWNALDRKGYCAGDHALLNGHQEVVDVLVNAGVQAELIFKALRGKSSLPPAKSSRPASGTDDAAAAAAATESEADPYLRSEVRYEGDNLIDDRERGVMMEWEKPLMIAHAKELCASGGDVLNVGFGLGLIDTAIAELGPRSHTIIEAHPQVYQRMLDLGFDKKPGVRIVFGRWQDVIYDIGTFDSVFFDTFSDVNDLDEFHDVLPIILRDGGLYSFFNGITPDSLFFQGVACQTIQISLAELGFTTEFEPVDLDVSEDEWQGISNRYFRSSTYYLPRIRKPRPGAASAQ</sequence>
<dbReference type="PANTHER" id="PTHR32379:SF1">
    <property type="entry name" value="GUANIDINOACETATE N-METHYLTRANSFERASE"/>
    <property type="match status" value="1"/>
</dbReference>
<evidence type="ECO:0000256" key="1">
    <source>
        <dbReference type="ARBA" id="ARBA00022603"/>
    </source>
</evidence>
<keyword evidence="4" id="KW-0040">ANK repeat</keyword>
<name>A0A0L0D594_THETB</name>
<dbReference type="AlphaFoldDB" id="A0A0L0D594"/>
<keyword evidence="2 7" id="KW-0808">Transferase</keyword>
<dbReference type="PROSITE" id="PS50297">
    <property type="entry name" value="ANK_REP_REGION"/>
    <property type="match status" value="1"/>
</dbReference>
<dbReference type="GO" id="GO:0005737">
    <property type="term" value="C:cytoplasm"/>
    <property type="evidence" value="ECO:0007669"/>
    <property type="project" value="TreeGrafter"/>
</dbReference>
<feature type="compositionally biased region" description="Low complexity" evidence="5">
    <location>
        <begin position="132"/>
        <end position="146"/>
    </location>
</feature>
<proteinExistence type="predicted"/>
<evidence type="ECO:0000256" key="3">
    <source>
        <dbReference type="ARBA" id="ARBA00022691"/>
    </source>
</evidence>
<dbReference type="PANTHER" id="PTHR32379">
    <property type="entry name" value="GUANIDINOACETATE N-METHYLTRANSFERASE"/>
    <property type="match status" value="1"/>
</dbReference>
<dbReference type="InterPro" id="IPR051038">
    <property type="entry name" value="RMT2/GAMT_Mtase"/>
</dbReference>
<dbReference type="EMBL" id="GL349446">
    <property type="protein sequence ID" value="KNC47241.1"/>
    <property type="molecule type" value="Genomic_DNA"/>
</dbReference>
<dbReference type="SUPFAM" id="SSF53335">
    <property type="entry name" value="S-adenosyl-L-methionine-dependent methyltransferases"/>
    <property type="match status" value="1"/>
</dbReference>
<dbReference type="InterPro" id="IPR026480">
    <property type="entry name" value="RMT2_dom"/>
</dbReference>
<feature type="repeat" description="ANK" evidence="4">
    <location>
        <begin position="50"/>
        <end position="82"/>
    </location>
</feature>
<dbReference type="GO" id="GO:0032259">
    <property type="term" value="P:methylation"/>
    <property type="evidence" value="ECO:0007669"/>
    <property type="project" value="UniProtKB-KW"/>
</dbReference>
<dbReference type="Pfam" id="PF12796">
    <property type="entry name" value="Ank_2"/>
    <property type="match status" value="1"/>
</dbReference>
<dbReference type="Gene3D" id="1.25.40.20">
    <property type="entry name" value="Ankyrin repeat-containing domain"/>
    <property type="match status" value="1"/>
</dbReference>
<evidence type="ECO:0000313" key="8">
    <source>
        <dbReference type="Proteomes" id="UP000054408"/>
    </source>
</evidence>
<feature type="domain" description="RMT2" evidence="6">
    <location>
        <begin position="143"/>
        <end position="364"/>
    </location>
</feature>
<keyword evidence="8" id="KW-1185">Reference proteome</keyword>
<keyword evidence="3" id="KW-0949">S-adenosyl-L-methionine</keyword>
<keyword evidence="1 7" id="KW-0489">Methyltransferase</keyword>
<dbReference type="PROSITE" id="PS50088">
    <property type="entry name" value="ANK_REPEAT"/>
    <property type="match status" value="1"/>
</dbReference>
<evidence type="ECO:0000256" key="4">
    <source>
        <dbReference type="PROSITE-ProRule" id="PRU00023"/>
    </source>
</evidence>
<dbReference type="SMART" id="SM00248">
    <property type="entry name" value="ANK"/>
    <property type="match status" value="3"/>
</dbReference>